<evidence type="ECO:0000313" key="2">
    <source>
        <dbReference type="EMBL" id="QCK14563.1"/>
    </source>
</evidence>
<accession>A0A4D7JHT7</accession>
<dbReference type="RefSeq" id="WP_137090150.1">
    <property type="nucleotide sequence ID" value="NZ_CP028923.1"/>
</dbReference>
<dbReference type="AlphaFoldDB" id="A0A4D7JHT7"/>
<name>A0A4D7JHT7_9BACT</name>
<feature type="domain" description="Thioredoxin" evidence="1">
    <location>
        <begin position="9"/>
        <end position="165"/>
    </location>
</feature>
<dbReference type="PANTHER" id="PTHR43640">
    <property type="entry name" value="OS07G0260300 PROTEIN"/>
    <property type="match status" value="1"/>
</dbReference>
<dbReference type="CDD" id="cd02969">
    <property type="entry name" value="PRX_like1"/>
    <property type="match status" value="1"/>
</dbReference>
<dbReference type="InterPro" id="IPR036249">
    <property type="entry name" value="Thioredoxin-like_sf"/>
</dbReference>
<reference evidence="2 3" key="1">
    <citation type="submission" date="2018-04" db="EMBL/GenBank/DDBJ databases">
        <title>Complete genome uncultured novel isolate.</title>
        <authorList>
            <person name="Merlino G."/>
        </authorList>
    </citation>
    <scope>NUCLEOTIDE SEQUENCE [LARGE SCALE GENOMIC DNA]</scope>
    <source>
        <strain evidence="3">R1DC9</strain>
    </source>
</reference>
<dbReference type="GO" id="GO:0016491">
    <property type="term" value="F:oxidoreductase activity"/>
    <property type="evidence" value="ECO:0007669"/>
    <property type="project" value="InterPro"/>
</dbReference>
<keyword evidence="3" id="KW-1185">Reference proteome</keyword>
<dbReference type="EMBL" id="CP028923">
    <property type="protein sequence ID" value="QCK14563.1"/>
    <property type="molecule type" value="Genomic_DNA"/>
</dbReference>
<sequence length="190" mass="21181">MSLTPTKDIPLGFQAPDFNLPDTVSGKTFTINDLRGAKATVVMFICNHCPYVIHIRKKLVEVAEKYENEGINFIAISSNDITNYPDDSPENMKQLANALEFPFPYLYDETQEVAKAYDAACTPDFSVFDENLLCIYRGRFDESRPGNDVPVTGKDLVEVLEAILDGDDIPAVQHPSMGCNIKWKEGNQPA</sequence>
<dbReference type="Proteomes" id="UP000298616">
    <property type="component" value="Chromosome"/>
</dbReference>
<dbReference type="PROSITE" id="PS51352">
    <property type="entry name" value="THIOREDOXIN_2"/>
    <property type="match status" value="1"/>
</dbReference>
<dbReference type="Pfam" id="PF00578">
    <property type="entry name" value="AhpC-TSA"/>
    <property type="match status" value="1"/>
</dbReference>
<dbReference type="InterPro" id="IPR047262">
    <property type="entry name" value="PRX-like1"/>
</dbReference>
<proteinExistence type="predicted"/>
<gene>
    <name evidence="2" type="ORF">DCC35_07310</name>
</gene>
<dbReference type="OrthoDB" id="9809746at2"/>
<dbReference type="SUPFAM" id="SSF52833">
    <property type="entry name" value="Thioredoxin-like"/>
    <property type="match status" value="1"/>
</dbReference>
<dbReference type="Gene3D" id="3.40.30.10">
    <property type="entry name" value="Glutaredoxin"/>
    <property type="match status" value="1"/>
</dbReference>
<dbReference type="GO" id="GO:0016209">
    <property type="term" value="F:antioxidant activity"/>
    <property type="evidence" value="ECO:0007669"/>
    <property type="project" value="InterPro"/>
</dbReference>
<dbReference type="KEGG" id="fpf:DCC35_07310"/>
<dbReference type="InterPro" id="IPR000866">
    <property type="entry name" value="AhpC/TSA"/>
</dbReference>
<dbReference type="InterPro" id="IPR013766">
    <property type="entry name" value="Thioredoxin_domain"/>
</dbReference>
<organism evidence="2 3">
    <name type="scientific">Mangrovivirga cuniculi</name>
    <dbReference type="NCBI Taxonomy" id="2715131"/>
    <lineage>
        <taxon>Bacteria</taxon>
        <taxon>Pseudomonadati</taxon>
        <taxon>Bacteroidota</taxon>
        <taxon>Cytophagia</taxon>
        <taxon>Cytophagales</taxon>
        <taxon>Mangrovivirgaceae</taxon>
        <taxon>Mangrovivirga</taxon>
    </lineage>
</organism>
<protein>
    <submittedName>
        <fullName evidence="2">Thioredoxin family protein</fullName>
    </submittedName>
</protein>
<evidence type="ECO:0000313" key="3">
    <source>
        <dbReference type="Proteomes" id="UP000298616"/>
    </source>
</evidence>
<evidence type="ECO:0000259" key="1">
    <source>
        <dbReference type="PROSITE" id="PS51352"/>
    </source>
</evidence>
<dbReference type="PANTHER" id="PTHR43640:SF1">
    <property type="entry name" value="THIOREDOXIN-DEPENDENT PEROXIREDOXIN"/>
    <property type="match status" value="1"/>
</dbReference>